<comment type="caution">
    <text evidence="3">The sequence shown here is derived from an EMBL/GenBank/DDBJ whole genome shotgun (WGS) entry which is preliminary data.</text>
</comment>
<evidence type="ECO:0000256" key="1">
    <source>
        <dbReference type="ARBA" id="ARBA00023125"/>
    </source>
</evidence>
<dbReference type="PROSITE" id="PS50943">
    <property type="entry name" value="HTH_CROC1"/>
    <property type="match status" value="1"/>
</dbReference>
<protein>
    <submittedName>
        <fullName evidence="3">Helix-turn-helix transcriptional regulator</fullName>
    </submittedName>
</protein>
<accession>A0ABU6JPZ8</accession>
<proteinExistence type="predicted"/>
<feature type="domain" description="HTH cro/C1-type" evidence="2">
    <location>
        <begin position="6"/>
        <end position="60"/>
    </location>
</feature>
<sequence>MPQNKIKQLRTQLSITQRELAERVGTSQQQIQRIEAGKVAAKLGLAQAICAVLNKPLSAVFPDGDEVLKEFRTYRSQADEYLNHFAAKGIEIDSSVWSVKLYLRGHQDPLWLAISAADKRRFYAYFQEKTYPGVERFFVFDSDQYRYALNTREVIFHQFLFEPVAPIYSNGDENRDEDFYYNVHITLENGGPIIGLSVEPDEPEDEDIEDIGQLGSFFEILECDPETAERYVITDMDGEDAFIRIGSIAMVKVSLDALEPVEDGEDEV</sequence>
<gene>
    <name evidence="3" type="ORF">VSX58_08120</name>
</gene>
<organism evidence="3 4">
    <name type="scientific">Brenneria populi</name>
    <dbReference type="NCBI Taxonomy" id="1505588"/>
    <lineage>
        <taxon>Bacteria</taxon>
        <taxon>Pseudomonadati</taxon>
        <taxon>Pseudomonadota</taxon>
        <taxon>Gammaproteobacteria</taxon>
        <taxon>Enterobacterales</taxon>
        <taxon>Pectobacteriaceae</taxon>
        <taxon>Brenneria</taxon>
    </lineage>
</organism>
<dbReference type="Gene3D" id="1.10.260.40">
    <property type="entry name" value="lambda repressor-like DNA-binding domains"/>
    <property type="match status" value="1"/>
</dbReference>
<evidence type="ECO:0000313" key="4">
    <source>
        <dbReference type="Proteomes" id="UP001309705"/>
    </source>
</evidence>
<dbReference type="Pfam" id="PF01381">
    <property type="entry name" value="HTH_3"/>
    <property type="match status" value="1"/>
</dbReference>
<dbReference type="RefSeq" id="WP_327617645.1">
    <property type="nucleotide sequence ID" value="NZ_JAYWTM010000006.1"/>
</dbReference>
<evidence type="ECO:0000313" key="3">
    <source>
        <dbReference type="EMBL" id="MEC5342572.1"/>
    </source>
</evidence>
<name>A0ABU6JPZ8_9GAMM</name>
<dbReference type="PANTHER" id="PTHR46558:SF3">
    <property type="entry name" value="TRANSCRIPTIONAL REGULATOR"/>
    <property type="match status" value="1"/>
</dbReference>
<dbReference type="EMBL" id="JAYWTM010000006">
    <property type="protein sequence ID" value="MEC5342572.1"/>
    <property type="molecule type" value="Genomic_DNA"/>
</dbReference>
<dbReference type="Proteomes" id="UP001309705">
    <property type="component" value="Unassembled WGS sequence"/>
</dbReference>
<dbReference type="CDD" id="cd00093">
    <property type="entry name" value="HTH_XRE"/>
    <property type="match status" value="1"/>
</dbReference>
<keyword evidence="1" id="KW-0238">DNA-binding</keyword>
<reference evidence="3 4" key="1">
    <citation type="journal article" date="2017" name="Int. J. Syst. Evol. Microbiol.">
        <title>Brenneria populi subsp. brevivirga subsp. nov. isolated from symptomatic bark of Populus x euramericana canker, and description of Brenneria populi subsp. populi subsp. nov.</title>
        <authorList>
            <person name="Zheng M.H."/>
            <person name="Piao C.G."/>
            <person name="Xue H."/>
            <person name="Guo M.W."/>
            <person name="Li Y."/>
        </authorList>
    </citation>
    <scope>NUCLEOTIDE SEQUENCE [LARGE SCALE GENOMIC DNA]</scope>
    <source>
        <strain evidence="3 4">D9-5</strain>
    </source>
</reference>
<dbReference type="SMART" id="SM00530">
    <property type="entry name" value="HTH_XRE"/>
    <property type="match status" value="1"/>
</dbReference>
<dbReference type="PANTHER" id="PTHR46558">
    <property type="entry name" value="TRACRIPTIONAL REGULATORY PROTEIN-RELATED-RELATED"/>
    <property type="match status" value="1"/>
</dbReference>
<keyword evidence="4" id="KW-1185">Reference proteome</keyword>
<evidence type="ECO:0000259" key="2">
    <source>
        <dbReference type="PROSITE" id="PS50943"/>
    </source>
</evidence>
<dbReference type="InterPro" id="IPR001387">
    <property type="entry name" value="Cro/C1-type_HTH"/>
</dbReference>
<dbReference type="SUPFAM" id="SSF47413">
    <property type="entry name" value="lambda repressor-like DNA-binding domains"/>
    <property type="match status" value="1"/>
</dbReference>
<dbReference type="InterPro" id="IPR010982">
    <property type="entry name" value="Lambda_DNA-bd_dom_sf"/>
</dbReference>